<evidence type="ECO:0000313" key="2">
    <source>
        <dbReference type="Proteomes" id="UP000007797"/>
    </source>
</evidence>
<dbReference type="RefSeq" id="XP_004360752.1">
    <property type="nucleotide sequence ID" value="XM_004360695.1"/>
</dbReference>
<proteinExistence type="predicted"/>
<reference evidence="2" key="1">
    <citation type="journal article" date="2011" name="Genome Res.">
        <title>Phylogeny-wide analysis of social amoeba genomes highlights ancient origins for complex intercellular communication.</title>
        <authorList>
            <person name="Heidel A.J."/>
            <person name="Lawal H.M."/>
            <person name="Felder M."/>
            <person name="Schilde C."/>
            <person name="Helps N.R."/>
            <person name="Tunggal B."/>
            <person name="Rivero F."/>
            <person name="John U."/>
            <person name="Schleicher M."/>
            <person name="Eichinger L."/>
            <person name="Platzer M."/>
            <person name="Noegel A.A."/>
            <person name="Schaap P."/>
            <person name="Gloeckner G."/>
        </authorList>
    </citation>
    <scope>NUCLEOTIDE SEQUENCE [LARGE SCALE GENOMIC DNA]</scope>
    <source>
        <strain evidence="2">SH3</strain>
    </source>
</reference>
<accession>F4PN08</accession>
<name>F4PN08_CACFS</name>
<gene>
    <name evidence="1" type="ORF">DFA_05031</name>
</gene>
<dbReference type="AlphaFoldDB" id="F4PN08"/>
<organism evidence="1 2">
    <name type="scientific">Cavenderia fasciculata</name>
    <name type="common">Slime mold</name>
    <name type="synonym">Dictyostelium fasciculatum</name>
    <dbReference type="NCBI Taxonomy" id="261658"/>
    <lineage>
        <taxon>Eukaryota</taxon>
        <taxon>Amoebozoa</taxon>
        <taxon>Evosea</taxon>
        <taxon>Eumycetozoa</taxon>
        <taxon>Dictyostelia</taxon>
        <taxon>Acytosteliales</taxon>
        <taxon>Cavenderiaceae</taxon>
        <taxon>Cavenderia</taxon>
    </lineage>
</organism>
<sequence length="144" mass="17326">MDRDHPIKNFNASRTSLIDNKYKDQLELLHNREIRQIKTEYFIKPHCIKDNDHKDMLDSIIWQFEGGYPFENSHKRSLQLGYIDIVRFYRFNTTNNNNNNNNSIYNQDHDEYEMTNDLLKGLFFKSLAYSNQIYNLLSVPRKLS</sequence>
<dbReference type="EMBL" id="GL883008">
    <property type="protein sequence ID" value="EGG22901.1"/>
    <property type="molecule type" value="Genomic_DNA"/>
</dbReference>
<keyword evidence="2" id="KW-1185">Reference proteome</keyword>
<dbReference type="Proteomes" id="UP000007797">
    <property type="component" value="Unassembled WGS sequence"/>
</dbReference>
<evidence type="ECO:0000313" key="1">
    <source>
        <dbReference type="EMBL" id="EGG22901.1"/>
    </source>
</evidence>
<protein>
    <submittedName>
        <fullName evidence="1">Uncharacterized protein</fullName>
    </submittedName>
</protein>
<dbReference type="KEGG" id="dfa:DFA_05031"/>
<dbReference type="GeneID" id="14875499"/>